<organism evidence="1 2">
    <name type="scientific">Hathewaya limosa</name>
    <name type="common">Clostridium limosum</name>
    <dbReference type="NCBI Taxonomy" id="1536"/>
    <lineage>
        <taxon>Bacteria</taxon>
        <taxon>Bacillati</taxon>
        <taxon>Bacillota</taxon>
        <taxon>Clostridia</taxon>
        <taxon>Eubacteriales</taxon>
        <taxon>Clostridiaceae</taxon>
        <taxon>Hathewaya</taxon>
    </lineage>
</organism>
<dbReference type="EMBL" id="JAUSWN010000014">
    <property type="protein sequence ID" value="MDQ0480107.1"/>
    <property type="molecule type" value="Genomic_DNA"/>
</dbReference>
<comment type="caution">
    <text evidence="1">The sequence shown here is derived from an EMBL/GenBank/DDBJ whole genome shotgun (WGS) entry which is preliminary data.</text>
</comment>
<evidence type="ECO:0000313" key="1">
    <source>
        <dbReference type="EMBL" id="MDQ0480107.1"/>
    </source>
</evidence>
<evidence type="ECO:0000313" key="2">
    <source>
        <dbReference type="Proteomes" id="UP001224418"/>
    </source>
</evidence>
<accession>A0ABU0JSN6</accession>
<sequence>MKKNCCIICRKPLNDGIMIKGRRICYSCEKRLIKAEMNTDFYDYFKDRIKRTIIHYMIKGEESKCHNYHL</sequence>
<dbReference type="Proteomes" id="UP001224418">
    <property type="component" value="Unassembled WGS sequence"/>
</dbReference>
<dbReference type="Pfam" id="PF10764">
    <property type="entry name" value="Gin"/>
    <property type="match status" value="1"/>
</dbReference>
<gene>
    <name evidence="1" type="ORF">QOZ93_001851</name>
</gene>
<protein>
    <submittedName>
        <fullName evidence="1">Transcriptional regulator NrdR family protein</fullName>
    </submittedName>
</protein>
<proteinExistence type="predicted"/>
<name>A0ABU0JSN6_HATLI</name>
<keyword evidence="2" id="KW-1185">Reference proteome</keyword>
<dbReference type="InterPro" id="IPR019700">
    <property type="entry name" value="Sigma-G_inhibitor_Gin"/>
</dbReference>
<reference evidence="1 2" key="1">
    <citation type="submission" date="2023-07" db="EMBL/GenBank/DDBJ databases">
        <title>Genomic Encyclopedia of Type Strains, Phase IV (KMG-IV): sequencing the most valuable type-strain genomes for metagenomic binning, comparative biology and taxonomic classification.</title>
        <authorList>
            <person name="Goeker M."/>
        </authorList>
    </citation>
    <scope>NUCLEOTIDE SEQUENCE [LARGE SCALE GENOMIC DNA]</scope>
    <source>
        <strain evidence="1 2">DSM 1400</strain>
    </source>
</reference>
<dbReference type="RefSeq" id="WP_111940231.1">
    <property type="nucleotide sequence ID" value="NZ_BAAACJ010000019.1"/>
</dbReference>